<dbReference type="InterPro" id="IPR047153">
    <property type="entry name" value="TRIM45/56/19-like"/>
</dbReference>
<proteinExistence type="predicted"/>
<dbReference type="Pfam" id="PF22586">
    <property type="entry name" value="ANCHR-like_BBOX"/>
    <property type="match status" value="1"/>
</dbReference>
<accession>A0A8B8EL39</accession>
<dbReference type="Proteomes" id="UP000694844">
    <property type="component" value="Chromosome 5"/>
</dbReference>
<evidence type="ECO:0000256" key="5">
    <source>
        <dbReference type="SAM" id="Coils"/>
    </source>
</evidence>
<dbReference type="InterPro" id="IPR013083">
    <property type="entry name" value="Znf_RING/FYVE/PHD"/>
</dbReference>
<evidence type="ECO:0000259" key="8">
    <source>
        <dbReference type="PROSITE" id="PS50119"/>
    </source>
</evidence>
<evidence type="ECO:0000256" key="2">
    <source>
        <dbReference type="ARBA" id="ARBA00022771"/>
    </source>
</evidence>
<dbReference type="SUPFAM" id="SSF57845">
    <property type="entry name" value="B-box zinc-binding domain"/>
    <property type="match status" value="1"/>
</dbReference>
<dbReference type="Gene3D" id="3.30.40.10">
    <property type="entry name" value="Zinc/RING finger domain, C3HC4 (zinc finger)"/>
    <property type="match status" value="1"/>
</dbReference>
<feature type="region of interest" description="Disordered" evidence="6">
    <location>
        <begin position="405"/>
        <end position="424"/>
    </location>
</feature>
<evidence type="ECO:0000256" key="6">
    <source>
        <dbReference type="SAM" id="MobiDB-lite"/>
    </source>
</evidence>
<keyword evidence="9" id="KW-1185">Reference proteome</keyword>
<dbReference type="OrthoDB" id="6146520at2759"/>
<keyword evidence="3" id="KW-0862">Zinc</keyword>
<dbReference type="PROSITE" id="PS00518">
    <property type="entry name" value="ZF_RING_1"/>
    <property type="match status" value="1"/>
</dbReference>
<reference evidence="10" key="1">
    <citation type="submission" date="2025-08" db="UniProtKB">
        <authorList>
            <consortium name="RefSeq"/>
        </authorList>
    </citation>
    <scope>IDENTIFICATION</scope>
    <source>
        <tissue evidence="10">Whole sample</tissue>
    </source>
</reference>
<dbReference type="AlphaFoldDB" id="A0A8B8EL39"/>
<dbReference type="SMART" id="SM00184">
    <property type="entry name" value="RING"/>
    <property type="match status" value="1"/>
</dbReference>
<feature type="coiled-coil region" evidence="5">
    <location>
        <begin position="251"/>
        <end position="293"/>
    </location>
</feature>
<feature type="domain" description="RING-type" evidence="7">
    <location>
        <begin position="15"/>
        <end position="56"/>
    </location>
</feature>
<dbReference type="CDD" id="cd19757">
    <property type="entry name" value="Bbox1"/>
    <property type="match status" value="1"/>
</dbReference>
<evidence type="ECO:0000256" key="1">
    <source>
        <dbReference type="ARBA" id="ARBA00022723"/>
    </source>
</evidence>
<dbReference type="RefSeq" id="XP_022340729.1">
    <property type="nucleotide sequence ID" value="XM_022485021.1"/>
</dbReference>
<dbReference type="PANTHER" id="PTHR25462">
    <property type="entry name" value="BONUS, ISOFORM C-RELATED"/>
    <property type="match status" value="1"/>
</dbReference>
<dbReference type="Gene3D" id="4.10.830.40">
    <property type="match status" value="1"/>
</dbReference>
<gene>
    <name evidence="10" type="primary">LOC111135187</name>
</gene>
<feature type="domain" description="B box-type" evidence="8">
    <location>
        <begin position="86"/>
        <end position="137"/>
    </location>
</feature>
<dbReference type="SMART" id="SM00336">
    <property type="entry name" value="BBOX"/>
    <property type="match status" value="2"/>
</dbReference>
<dbReference type="Gene3D" id="3.30.160.60">
    <property type="entry name" value="Classic Zinc Finger"/>
    <property type="match status" value="1"/>
</dbReference>
<protein>
    <submittedName>
        <fullName evidence="10">E3 ubiquitin-protein ligase TRIM56-like</fullName>
    </submittedName>
</protein>
<dbReference type="GO" id="GO:0008270">
    <property type="term" value="F:zinc ion binding"/>
    <property type="evidence" value="ECO:0007669"/>
    <property type="project" value="UniProtKB-KW"/>
</dbReference>
<name>A0A8B8EL39_CRAVI</name>
<evidence type="ECO:0000259" key="7">
    <source>
        <dbReference type="PROSITE" id="PS50089"/>
    </source>
</evidence>
<evidence type="ECO:0000256" key="3">
    <source>
        <dbReference type="ARBA" id="ARBA00022833"/>
    </source>
</evidence>
<dbReference type="GeneID" id="111135187"/>
<dbReference type="InterPro" id="IPR001841">
    <property type="entry name" value="Znf_RING"/>
</dbReference>
<keyword evidence="5" id="KW-0175">Coiled coil</keyword>
<feature type="domain" description="B box-type" evidence="8">
    <location>
        <begin position="152"/>
        <end position="193"/>
    </location>
</feature>
<organism evidence="9 10">
    <name type="scientific">Crassostrea virginica</name>
    <name type="common">Eastern oyster</name>
    <dbReference type="NCBI Taxonomy" id="6565"/>
    <lineage>
        <taxon>Eukaryota</taxon>
        <taxon>Metazoa</taxon>
        <taxon>Spiralia</taxon>
        <taxon>Lophotrochozoa</taxon>
        <taxon>Mollusca</taxon>
        <taxon>Bivalvia</taxon>
        <taxon>Autobranchia</taxon>
        <taxon>Pteriomorphia</taxon>
        <taxon>Ostreida</taxon>
        <taxon>Ostreoidea</taxon>
        <taxon>Ostreidae</taxon>
        <taxon>Crassostrea</taxon>
    </lineage>
</organism>
<dbReference type="Gene3D" id="2.120.10.30">
    <property type="entry name" value="TolB, C-terminal domain"/>
    <property type="match status" value="1"/>
</dbReference>
<dbReference type="KEGG" id="cvn:111135187"/>
<evidence type="ECO:0000313" key="9">
    <source>
        <dbReference type="Proteomes" id="UP000694844"/>
    </source>
</evidence>
<dbReference type="PROSITE" id="PS50119">
    <property type="entry name" value="ZF_BBOX"/>
    <property type="match status" value="2"/>
</dbReference>
<dbReference type="SUPFAM" id="SSF101898">
    <property type="entry name" value="NHL repeat"/>
    <property type="match status" value="1"/>
</dbReference>
<evidence type="ECO:0000256" key="4">
    <source>
        <dbReference type="PROSITE-ProRule" id="PRU00024"/>
    </source>
</evidence>
<keyword evidence="2 4" id="KW-0863">Zinc-finger</keyword>
<evidence type="ECO:0000313" key="10">
    <source>
        <dbReference type="RefSeq" id="XP_022340729.1"/>
    </source>
</evidence>
<dbReference type="SUPFAM" id="SSF57850">
    <property type="entry name" value="RING/U-box"/>
    <property type="match status" value="1"/>
</dbReference>
<dbReference type="InterPro" id="IPR011042">
    <property type="entry name" value="6-blade_b-propeller_TolB-like"/>
</dbReference>
<dbReference type="Pfam" id="PF00643">
    <property type="entry name" value="zf-B_box"/>
    <property type="match status" value="1"/>
</dbReference>
<dbReference type="InterPro" id="IPR017907">
    <property type="entry name" value="Znf_RING_CS"/>
</dbReference>
<dbReference type="PROSITE" id="PS50089">
    <property type="entry name" value="ZF_RING_2"/>
    <property type="match status" value="1"/>
</dbReference>
<dbReference type="InterPro" id="IPR000315">
    <property type="entry name" value="Znf_B-box"/>
</dbReference>
<dbReference type="PANTHER" id="PTHR25462:SF296">
    <property type="entry name" value="MEIOTIC P26, ISOFORM F"/>
    <property type="match status" value="1"/>
</dbReference>
<sequence length="682" mass="77469">MSTERTLIDKEFLICVFCQELPGEPRLLSCLHSICATCAKSQLSGSNTWTSCPKCKESLIISDSEKLPPNYWLKNVIDNINITESSERKICTFCKLKGKERDAVAKCLTCYDLLCKECSENFHTFTTLTKDHDVVSIPDLRSEQFNREIKSQRQIVCLEHNKEHLRYFCRTCDVPVCRDCIILKHNSHDLISSKEGMEQFEKCLQLELERIQKDLSPLKTQYLKIIDQANDIRNHEENVKLQIETTCNAMINKITARRRSLERDLAQSLTKTKENLERESESKAKKIRTLEMTMSFCKSMLKHGNDLEILTLQRAVMQRIQNISSGEDRVFPVDFRNIIPKLNATWVDPHLELCYTTEIDGRLHDDVKSSAEDKEVKVNKEHGMQENVSGFSAISINNGKKFDNESSLTKDNITHDSEESNPPDKTYKDVTCSFITSNVLISMFQRPKISSISWVDEDFFIATDQCNNNVHLCSLTSPGKVMTLQNCIDSVVTSWCYAVRTGSREIVVFDRNSSFLFNLSNVSVVAAASPISPLLACISNSSVSIKASKDMPLQCMAFKDSSGSPLCMGNPKFGCLLTSGKLAVSDWDKDFVYFFNENAVLFRKEFCSPGPIANDKDDLIYITDIFEHLIIVTDFEGSFRKTVHLLPHAFHPRSISISPNYKLAVAFENKIALFHLNKNSNS</sequence>
<keyword evidence="1" id="KW-0479">Metal-binding</keyword>